<accession>A0A3G9GCZ4</accession>
<name>A0A3G9GCZ4_9NEIS</name>
<evidence type="ECO:0000313" key="1">
    <source>
        <dbReference type="EMBL" id="BBF85224.1"/>
    </source>
</evidence>
<reference evidence="2" key="3">
    <citation type="journal article" date="2017" name="Plant Physiol. Biochem.">
        <title>Differential oxidative and antioxidative response of duckweed Lemna minor toward plant growth promoting/inhibiting bacteria.</title>
        <authorList>
            <person name="Ishizawa H."/>
            <person name="Kuroda M."/>
            <person name="Morikawa M."/>
            <person name="Ike M."/>
        </authorList>
    </citation>
    <scope>NUCLEOTIDE SEQUENCE [LARGE SCALE GENOMIC DNA]</scope>
    <source>
        <strain evidence="2">H3</strain>
    </source>
</reference>
<dbReference type="InterPro" id="IPR011008">
    <property type="entry name" value="Dimeric_a/b-barrel"/>
</dbReference>
<dbReference type="SUPFAM" id="SSF54909">
    <property type="entry name" value="Dimeric alpha+beta barrel"/>
    <property type="match status" value="1"/>
</dbReference>
<dbReference type="OrthoDB" id="165208at2"/>
<reference evidence="1 2" key="2">
    <citation type="journal article" date="2017" name="Genome Announc.">
        <title>Draft genome sequence of Aquitalea magnusonii strain H3, a plant growth-promoting bacterium of duckweed Lemna minor.</title>
        <authorList>
            <person name="Ishizawa H."/>
            <person name="Kuroda M."/>
            <person name="Ike M."/>
        </authorList>
    </citation>
    <scope>NUCLEOTIDE SEQUENCE [LARGE SCALE GENOMIC DNA]</scope>
    <source>
        <strain evidence="1 2">H3</strain>
    </source>
</reference>
<dbReference type="AlphaFoldDB" id="A0A3G9GCZ4"/>
<protein>
    <recommendedName>
        <fullName evidence="3">Antibiotic biosynthesis monooxygenase</fullName>
    </recommendedName>
</protein>
<evidence type="ECO:0000313" key="2">
    <source>
        <dbReference type="Proteomes" id="UP000198290"/>
    </source>
</evidence>
<dbReference type="KEGG" id="amah:DLM_1605"/>
<dbReference type="RefSeq" id="WP_089084313.1">
    <property type="nucleotide sequence ID" value="NZ_AP018823.1"/>
</dbReference>
<reference evidence="2" key="1">
    <citation type="journal article" date="2017" name="Biotechnol. Biofuels">
        <title>Evaluation of environmental bacterial communities as a factor affecting the growth of duckweed Lemna minor.</title>
        <authorList>
            <person name="Ishizawa H."/>
            <person name="Kuroda M."/>
            <person name="Morikawa M."/>
            <person name="Ike M."/>
        </authorList>
    </citation>
    <scope>NUCLEOTIDE SEQUENCE [LARGE SCALE GENOMIC DNA]</scope>
    <source>
        <strain evidence="2">H3</strain>
    </source>
</reference>
<sequence length="104" mass="11614">MIVRTWHGCVPLKHAAGFHAHLLQTGVEHALSIAGNLGAEFRQETQGEYAHFFLASYWENIDAVKAFAGDDYHVAVTYPDDEQFGLISDPYVFQHEISSIVPIV</sequence>
<proteinExistence type="predicted"/>
<dbReference type="EMBL" id="AP018823">
    <property type="protein sequence ID" value="BBF85224.1"/>
    <property type="molecule type" value="Genomic_DNA"/>
</dbReference>
<evidence type="ECO:0008006" key="3">
    <source>
        <dbReference type="Google" id="ProtNLM"/>
    </source>
</evidence>
<dbReference type="Proteomes" id="UP000198290">
    <property type="component" value="Chromosome"/>
</dbReference>
<keyword evidence="2" id="KW-1185">Reference proteome</keyword>
<gene>
    <name evidence="1" type="ORF">DLM_1605</name>
</gene>
<organism evidence="1 2">
    <name type="scientific">Aquitalea magnusonii</name>
    <dbReference type="NCBI Taxonomy" id="332411"/>
    <lineage>
        <taxon>Bacteria</taxon>
        <taxon>Pseudomonadati</taxon>
        <taxon>Pseudomonadota</taxon>
        <taxon>Betaproteobacteria</taxon>
        <taxon>Neisseriales</taxon>
        <taxon>Chromobacteriaceae</taxon>
        <taxon>Aquitalea</taxon>
    </lineage>
</organism>